<dbReference type="EMBL" id="MKXD01000003">
    <property type="protein sequence ID" value="OLR18163.1"/>
    <property type="molecule type" value="Genomic_DNA"/>
</dbReference>
<protein>
    <submittedName>
        <fullName evidence="1">Uncharacterized protein</fullName>
    </submittedName>
</protein>
<evidence type="ECO:0000313" key="2">
    <source>
        <dbReference type="Proteomes" id="UP000187000"/>
    </source>
</evidence>
<proteinExistence type="predicted"/>
<sequence>MNRQRGMSSLAMVLLIMLLGSLMLGGLNQRQHMHHLRVASESRGLRAMAEVQSAMEWGRVQAWQRQPGVQCRQEPDHGWRACLRIFNDQQLLLIARSGSDTLWQLGTTENDRVVFSRHGWSDFCPLSEVALCQLP</sequence>
<reference evidence="1" key="1">
    <citation type="submission" date="2016-10" db="EMBL/GenBank/DDBJ databases">
        <authorList>
            <person name="Wang S."/>
            <person name="Zhu B."/>
        </authorList>
    </citation>
    <scope>NUCLEOTIDE SEQUENCE</scope>
    <source>
        <strain evidence="1">JCM 8580</strain>
    </source>
</reference>
<comment type="caution">
    <text evidence="1">The sequence shown here is derived from an EMBL/GenBank/DDBJ whole genome shotgun (WGS) entry which is preliminary data.</text>
</comment>
<evidence type="ECO:0000313" key="1">
    <source>
        <dbReference type="EMBL" id="OLR18163.1"/>
    </source>
</evidence>
<keyword evidence="2" id="KW-1185">Reference proteome</keyword>
<dbReference type="Proteomes" id="UP000187000">
    <property type="component" value="Unassembled WGS sequence"/>
</dbReference>
<name>A0ACC8S3Y1_9ENTR</name>
<gene>
    <name evidence="1" type="ORF">BH713_16840</name>
</gene>
<accession>A0ACC8S3Y1</accession>
<organism evidence="1 2">
    <name type="scientific">Enterobacter kobei</name>
    <dbReference type="NCBI Taxonomy" id="208224"/>
    <lineage>
        <taxon>Bacteria</taxon>
        <taxon>Pseudomonadati</taxon>
        <taxon>Pseudomonadota</taxon>
        <taxon>Gammaproteobacteria</taxon>
        <taxon>Enterobacterales</taxon>
        <taxon>Enterobacteriaceae</taxon>
        <taxon>Enterobacter</taxon>
        <taxon>Enterobacter cloacae complex</taxon>
    </lineage>
</organism>